<reference evidence="7 8" key="1">
    <citation type="submission" date="2019-02" db="EMBL/GenBank/DDBJ databases">
        <title>Deep-cultivation of Planctomycetes and their phenomic and genomic characterization uncovers novel biology.</title>
        <authorList>
            <person name="Wiegand S."/>
            <person name="Jogler M."/>
            <person name="Boedeker C."/>
            <person name="Pinto D."/>
            <person name="Vollmers J."/>
            <person name="Rivas-Marin E."/>
            <person name="Kohn T."/>
            <person name="Peeters S.H."/>
            <person name="Heuer A."/>
            <person name="Rast P."/>
            <person name="Oberbeckmann S."/>
            <person name="Bunk B."/>
            <person name="Jeske O."/>
            <person name="Meyerdierks A."/>
            <person name="Storesund J.E."/>
            <person name="Kallscheuer N."/>
            <person name="Luecker S."/>
            <person name="Lage O.M."/>
            <person name="Pohl T."/>
            <person name="Merkel B.J."/>
            <person name="Hornburger P."/>
            <person name="Mueller R.-W."/>
            <person name="Bruemmer F."/>
            <person name="Labrenz M."/>
            <person name="Spormann A.M."/>
            <person name="Op Den Camp H."/>
            <person name="Overmann J."/>
            <person name="Amann R."/>
            <person name="Jetten M.S.M."/>
            <person name="Mascher T."/>
            <person name="Medema M.H."/>
            <person name="Devos D.P."/>
            <person name="Kaster A.-K."/>
            <person name="Ovreas L."/>
            <person name="Rohde M."/>
            <person name="Galperin M.Y."/>
            <person name="Jogler C."/>
        </authorList>
    </citation>
    <scope>NUCLEOTIDE SEQUENCE [LARGE SCALE GENOMIC DNA]</scope>
    <source>
        <strain evidence="7 8">Pan54</strain>
    </source>
</reference>
<dbReference type="InterPro" id="IPR007016">
    <property type="entry name" value="O-antigen_ligase-rel_domated"/>
</dbReference>
<feature type="transmembrane region" description="Helical" evidence="5">
    <location>
        <begin position="402"/>
        <end position="420"/>
    </location>
</feature>
<dbReference type="GO" id="GO:0016020">
    <property type="term" value="C:membrane"/>
    <property type="evidence" value="ECO:0007669"/>
    <property type="project" value="UniProtKB-SubCell"/>
</dbReference>
<dbReference type="Proteomes" id="UP000316095">
    <property type="component" value="Unassembled WGS sequence"/>
</dbReference>
<feature type="transmembrane region" description="Helical" evidence="5">
    <location>
        <begin position="258"/>
        <end position="289"/>
    </location>
</feature>
<accession>A0A5C5XFX9</accession>
<keyword evidence="2 5" id="KW-0812">Transmembrane</keyword>
<organism evidence="7 8">
    <name type="scientific">Rubinisphaera italica</name>
    <dbReference type="NCBI Taxonomy" id="2527969"/>
    <lineage>
        <taxon>Bacteria</taxon>
        <taxon>Pseudomonadati</taxon>
        <taxon>Planctomycetota</taxon>
        <taxon>Planctomycetia</taxon>
        <taxon>Planctomycetales</taxon>
        <taxon>Planctomycetaceae</taxon>
        <taxon>Rubinisphaera</taxon>
    </lineage>
</organism>
<feature type="transmembrane region" description="Helical" evidence="5">
    <location>
        <begin position="41"/>
        <end position="64"/>
    </location>
</feature>
<keyword evidence="7" id="KW-0436">Ligase</keyword>
<dbReference type="Pfam" id="PF04932">
    <property type="entry name" value="Wzy_C"/>
    <property type="match status" value="1"/>
</dbReference>
<evidence type="ECO:0000259" key="6">
    <source>
        <dbReference type="Pfam" id="PF04932"/>
    </source>
</evidence>
<feature type="transmembrane region" description="Helical" evidence="5">
    <location>
        <begin position="137"/>
        <end position="156"/>
    </location>
</feature>
<dbReference type="PANTHER" id="PTHR37422">
    <property type="entry name" value="TEICHURONIC ACID BIOSYNTHESIS PROTEIN TUAE"/>
    <property type="match status" value="1"/>
</dbReference>
<dbReference type="OrthoDB" id="279138at2"/>
<dbReference type="AlphaFoldDB" id="A0A5C5XFX9"/>
<dbReference type="EMBL" id="SJPG01000001">
    <property type="protein sequence ID" value="TWT61559.1"/>
    <property type="molecule type" value="Genomic_DNA"/>
</dbReference>
<feature type="transmembrane region" description="Helical" evidence="5">
    <location>
        <begin position="15"/>
        <end position="34"/>
    </location>
</feature>
<feature type="transmembrane region" description="Helical" evidence="5">
    <location>
        <begin position="114"/>
        <end position="131"/>
    </location>
</feature>
<evidence type="ECO:0000313" key="8">
    <source>
        <dbReference type="Proteomes" id="UP000316095"/>
    </source>
</evidence>
<evidence type="ECO:0000256" key="1">
    <source>
        <dbReference type="ARBA" id="ARBA00004141"/>
    </source>
</evidence>
<evidence type="ECO:0000256" key="4">
    <source>
        <dbReference type="ARBA" id="ARBA00023136"/>
    </source>
</evidence>
<comment type="subcellular location">
    <subcellularLocation>
        <location evidence="1">Membrane</location>
        <topology evidence="1">Multi-pass membrane protein</topology>
    </subcellularLocation>
</comment>
<gene>
    <name evidence="7" type="ORF">Pan54_22950</name>
</gene>
<dbReference type="RefSeq" id="WP_146503533.1">
    <property type="nucleotide sequence ID" value="NZ_SJPG01000001.1"/>
</dbReference>
<comment type="caution">
    <text evidence="7">The sequence shown here is derived from an EMBL/GenBank/DDBJ whole genome shotgun (WGS) entry which is preliminary data.</text>
</comment>
<feature type="transmembrane region" description="Helical" evidence="5">
    <location>
        <begin position="436"/>
        <end position="456"/>
    </location>
</feature>
<dbReference type="PANTHER" id="PTHR37422:SF13">
    <property type="entry name" value="LIPOPOLYSACCHARIDE BIOSYNTHESIS PROTEIN PA4999-RELATED"/>
    <property type="match status" value="1"/>
</dbReference>
<evidence type="ECO:0000256" key="5">
    <source>
        <dbReference type="SAM" id="Phobius"/>
    </source>
</evidence>
<evidence type="ECO:0000256" key="2">
    <source>
        <dbReference type="ARBA" id="ARBA00022692"/>
    </source>
</evidence>
<keyword evidence="3 5" id="KW-1133">Transmembrane helix</keyword>
<keyword evidence="4 5" id="KW-0472">Membrane</keyword>
<evidence type="ECO:0000256" key="3">
    <source>
        <dbReference type="ARBA" id="ARBA00022989"/>
    </source>
</evidence>
<name>A0A5C5XFX9_9PLAN</name>
<proteinExistence type="predicted"/>
<protein>
    <submittedName>
        <fullName evidence="7">O-Antigen ligase</fullName>
    </submittedName>
</protein>
<dbReference type="GO" id="GO:0016874">
    <property type="term" value="F:ligase activity"/>
    <property type="evidence" value="ECO:0007669"/>
    <property type="project" value="UniProtKB-KW"/>
</dbReference>
<feature type="domain" description="O-antigen ligase-related" evidence="6">
    <location>
        <begin position="258"/>
        <end position="408"/>
    </location>
</feature>
<keyword evidence="8" id="KW-1185">Reference proteome</keyword>
<dbReference type="InterPro" id="IPR051533">
    <property type="entry name" value="WaaL-like"/>
</dbReference>
<feature type="transmembrane region" description="Helical" evidence="5">
    <location>
        <begin position="84"/>
        <end position="102"/>
    </location>
</feature>
<evidence type="ECO:0000313" key="7">
    <source>
        <dbReference type="EMBL" id="TWT61559.1"/>
    </source>
</evidence>
<sequence>MSTFQQTTPFDTKTGFIVGLVAIVSIGMGGLLLISPKLAAGLFIAVIAAALIWRSVNVATYLVFFCVYSNLAAVAVRFHGVPAIAAHAVVGLLIIPLLYFIVLRRQPIILGRSFIWIALLTLSQFLGALFAKQPQLAWVEFNSFLLEGLLLYLLVVNVIRDKSTLRNVTWSLLVAGLISGGIPLFQQLSGTFENNYGGLAQTGDEPGFTTDDDEVEQMRLSGPIGEKNRYAQIMLMLVPLALFRIRDERGLLRLLATIALLCAVSGVFLAFSRSTILCAGFIIVLAAILRHVNRFKVAVVGALLFAGLMATPQYRTRLSSLLDLKSLLMSGKHSEADGALKGRATEMGAALLVFRDHPLIGVGPGQFKYYSREYGERIGIRALDPERQAHCLPLDVAAENGLLGLTGLLGLFVTLGVGLYRQTEEDVGELSGLKMAVFYMLLVYGITGLFLHFAYIRYFWLMVGIAEASLRIKSLNPSMIKMPISDSPKFEHEGI</sequence>